<keyword evidence="1" id="KW-0813">Transport</keyword>
<dbReference type="InterPro" id="IPR009056">
    <property type="entry name" value="Cyt_c-like_dom"/>
</dbReference>
<dbReference type="Pfam" id="PF13442">
    <property type="entry name" value="Cytochrome_CBB3"/>
    <property type="match status" value="1"/>
</dbReference>
<name>A0ABY5MHP2_9HYPH</name>
<gene>
    <name evidence="8" type="primary">cyc1</name>
    <name evidence="8" type="ORF">NTH_01188</name>
</gene>
<reference evidence="8 9" key="1">
    <citation type="submission" date="2018-07" db="EMBL/GenBank/DDBJ databases">
        <title>Genome sequence of Nitratireductor thuwali#1536.</title>
        <authorList>
            <person name="Michoud G."/>
            <person name="Merlino G."/>
            <person name="Sefrji F.O."/>
            <person name="Daffonchio D."/>
        </authorList>
    </citation>
    <scope>NUCLEOTIDE SEQUENCE [LARGE SCALE GENOMIC DNA]</scope>
    <source>
        <strain evidence="9">Nit1536</strain>
    </source>
</reference>
<dbReference type="Gene3D" id="1.10.760.10">
    <property type="entry name" value="Cytochrome c-like domain"/>
    <property type="match status" value="3"/>
</dbReference>
<evidence type="ECO:0000256" key="5">
    <source>
        <dbReference type="ARBA" id="ARBA00023004"/>
    </source>
</evidence>
<evidence type="ECO:0000256" key="2">
    <source>
        <dbReference type="ARBA" id="ARBA00022617"/>
    </source>
</evidence>
<feature type="domain" description="Cytochrome c" evidence="7">
    <location>
        <begin position="277"/>
        <end position="365"/>
    </location>
</feature>
<evidence type="ECO:0000256" key="3">
    <source>
        <dbReference type="ARBA" id="ARBA00022723"/>
    </source>
</evidence>
<accession>A0ABY5MHP2</accession>
<dbReference type="PANTHER" id="PTHR33751:SF9">
    <property type="entry name" value="CYTOCHROME C4"/>
    <property type="match status" value="1"/>
</dbReference>
<dbReference type="PANTHER" id="PTHR33751">
    <property type="entry name" value="CBB3-TYPE CYTOCHROME C OXIDASE SUBUNIT FIXP"/>
    <property type="match status" value="1"/>
</dbReference>
<keyword evidence="9" id="KW-1185">Reference proteome</keyword>
<sequence>MKWSFPPDLNWRRALLWLVAYLAIGAVGATLFAASGIYNVAASVQHFQITERIIKFVLNRSVAVHSPDEVPADLGDERLARLGARHFRLGCAPCHGMPGEDASPIMQKMYPAPPRLEHAALKWDPAELAWIIDNGLKFTGMPAWAGQDRNDEVWALVAFLRRLPDAGERELADLAGPGSHPRAGVSELAARPASPALCVTCHGNSGQPPVSPEVPALSAQAGAYLQRALREYRSDRRQSGIMEPIAAALDDRAIQRLASYFAAQSMSSDTGSGEVAGDVERGRTIATVGLPDGNVPPCLSCHGAGASERFPRLRGLSRDYIVGQLRLFRSGARSQTAYADIMSTVARRLSAEDMEDVAAFFATHPDAQGAER</sequence>
<evidence type="ECO:0000313" key="8">
    <source>
        <dbReference type="EMBL" id="UUP16741.1"/>
    </source>
</evidence>
<dbReference type="SUPFAM" id="SSF46626">
    <property type="entry name" value="Cytochrome c"/>
    <property type="match status" value="3"/>
</dbReference>
<dbReference type="InterPro" id="IPR036909">
    <property type="entry name" value="Cyt_c-like_dom_sf"/>
</dbReference>
<feature type="domain" description="Cytochrome c" evidence="7">
    <location>
        <begin position="78"/>
        <end position="164"/>
    </location>
</feature>
<keyword evidence="5 6" id="KW-0408">Iron</keyword>
<evidence type="ECO:0000256" key="6">
    <source>
        <dbReference type="PROSITE-ProRule" id="PRU00433"/>
    </source>
</evidence>
<dbReference type="PROSITE" id="PS51007">
    <property type="entry name" value="CYTC"/>
    <property type="match status" value="3"/>
</dbReference>
<evidence type="ECO:0000313" key="9">
    <source>
        <dbReference type="Proteomes" id="UP001342418"/>
    </source>
</evidence>
<evidence type="ECO:0000259" key="7">
    <source>
        <dbReference type="PROSITE" id="PS51007"/>
    </source>
</evidence>
<keyword evidence="3 6" id="KW-0479">Metal-binding</keyword>
<dbReference type="EMBL" id="CP030941">
    <property type="protein sequence ID" value="UUP16741.1"/>
    <property type="molecule type" value="Genomic_DNA"/>
</dbReference>
<keyword evidence="2 6" id="KW-0349">Heme</keyword>
<dbReference type="Proteomes" id="UP001342418">
    <property type="component" value="Chromosome"/>
</dbReference>
<protein>
    <submittedName>
        <fullName evidence="8">Cytochrome c-552</fullName>
    </submittedName>
</protein>
<organism evidence="8 9">
    <name type="scientific">Nitratireductor thuwali</name>
    <dbReference type="NCBI Taxonomy" id="2267699"/>
    <lineage>
        <taxon>Bacteria</taxon>
        <taxon>Pseudomonadati</taxon>
        <taxon>Pseudomonadota</taxon>
        <taxon>Alphaproteobacteria</taxon>
        <taxon>Hyphomicrobiales</taxon>
        <taxon>Phyllobacteriaceae</taxon>
        <taxon>Nitratireductor</taxon>
    </lineage>
</organism>
<proteinExistence type="predicted"/>
<dbReference type="InterPro" id="IPR050597">
    <property type="entry name" value="Cytochrome_c_Oxidase_Subunit"/>
</dbReference>
<keyword evidence="4" id="KW-0249">Electron transport</keyword>
<feature type="domain" description="Cytochrome c" evidence="7">
    <location>
        <begin position="179"/>
        <end position="265"/>
    </location>
</feature>
<evidence type="ECO:0000256" key="4">
    <source>
        <dbReference type="ARBA" id="ARBA00022982"/>
    </source>
</evidence>
<evidence type="ECO:0000256" key="1">
    <source>
        <dbReference type="ARBA" id="ARBA00022448"/>
    </source>
</evidence>